<dbReference type="Proteomes" id="UP000278627">
    <property type="component" value="Unassembled WGS sequence"/>
</dbReference>
<gene>
    <name evidence="1" type="ORF">BPAG_LOCUS4682</name>
</gene>
<sequence>MLELKKSDEEDLVRNWQKCAAGKMIVKEGQLDYKWTIRPNDPSSFEESFSNGISPNDIRPTDQFSIKLRLSMQLPKIFDQRLEMYVYVQNNAREMDNNNAREVNSSKQ</sequence>
<dbReference type="EMBL" id="UZAD01002524">
    <property type="protein sequence ID" value="VDN85868.1"/>
    <property type="molecule type" value="Genomic_DNA"/>
</dbReference>
<dbReference type="AlphaFoldDB" id="A0A0N4T931"/>
<proteinExistence type="predicted"/>
<protein>
    <submittedName>
        <fullName evidence="3">Arrestin_N domain-containing protein</fullName>
    </submittedName>
</protein>
<keyword evidence="2" id="KW-1185">Reference proteome</keyword>
<evidence type="ECO:0000313" key="2">
    <source>
        <dbReference type="Proteomes" id="UP000278627"/>
    </source>
</evidence>
<evidence type="ECO:0000313" key="1">
    <source>
        <dbReference type="EMBL" id="VDN85868.1"/>
    </source>
</evidence>
<dbReference type="WBParaSite" id="BPAG_0000471801-mRNA-1">
    <property type="protein sequence ID" value="BPAG_0000471801-mRNA-1"/>
    <property type="gene ID" value="BPAG_0000471801"/>
</dbReference>
<organism evidence="3">
    <name type="scientific">Brugia pahangi</name>
    <name type="common">Filarial nematode worm</name>
    <dbReference type="NCBI Taxonomy" id="6280"/>
    <lineage>
        <taxon>Eukaryota</taxon>
        <taxon>Metazoa</taxon>
        <taxon>Ecdysozoa</taxon>
        <taxon>Nematoda</taxon>
        <taxon>Chromadorea</taxon>
        <taxon>Rhabditida</taxon>
        <taxon>Spirurina</taxon>
        <taxon>Spiruromorpha</taxon>
        <taxon>Filarioidea</taxon>
        <taxon>Onchocercidae</taxon>
        <taxon>Brugia</taxon>
    </lineage>
</organism>
<reference evidence="3" key="1">
    <citation type="submission" date="2017-02" db="UniProtKB">
        <authorList>
            <consortium name="WormBaseParasite"/>
        </authorList>
    </citation>
    <scope>IDENTIFICATION</scope>
</reference>
<name>A0A0N4T931_BRUPA</name>
<reference evidence="1 2" key="2">
    <citation type="submission" date="2018-11" db="EMBL/GenBank/DDBJ databases">
        <authorList>
            <consortium name="Pathogen Informatics"/>
        </authorList>
    </citation>
    <scope>NUCLEOTIDE SEQUENCE [LARGE SCALE GENOMIC DNA]</scope>
</reference>
<evidence type="ECO:0000313" key="3">
    <source>
        <dbReference type="WBParaSite" id="BPAG_0000471801-mRNA-1"/>
    </source>
</evidence>
<accession>A0A0N4T931</accession>